<accession>A0A6J4VG46</accession>
<dbReference type="EMBL" id="CADCWK010000411">
    <property type="protein sequence ID" value="CAA9577974.1"/>
    <property type="molecule type" value="Genomic_DNA"/>
</dbReference>
<proteinExistence type="predicted"/>
<dbReference type="AlphaFoldDB" id="A0A6J4VG46"/>
<feature type="non-terminal residue" evidence="2">
    <location>
        <position position="39"/>
    </location>
</feature>
<name>A0A6J4VG46_9BACT</name>
<feature type="region of interest" description="Disordered" evidence="1">
    <location>
        <begin position="1"/>
        <end position="39"/>
    </location>
</feature>
<evidence type="ECO:0000256" key="1">
    <source>
        <dbReference type="SAM" id="MobiDB-lite"/>
    </source>
</evidence>
<feature type="non-terminal residue" evidence="2">
    <location>
        <position position="1"/>
    </location>
</feature>
<evidence type="ECO:0000313" key="2">
    <source>
        <dbReference type="EMBL" id="CAA9577974.1"/>
    </source>
</evidence>
<feature type="compositionally biased region" description="Low complexity" evidence="1">
    <location>
        <begin position="1"/>
        <end position="17"/>
    </location>
</feature>
<protein>
    <submittedName>
        <fullName evidence="2">Uncharacterized protein</fullName>
    </submittedName>
</protein>
<sequence>ERGGRLVAPVPLAVARPPDARRRRLRAPSDDDGGSRGRI</sequence>
<gene>
    <name evidence="2" type="ORF">AVDCRST_MAG33-3277</name>
</gene>
<organism evidence="2">
    <name type="scientific">uncultured Thermomicrobiales bacterium</name>
    <dbReference type="NCBI Taxonomy" id="1645740"/>
    <lineage>
        <taxon>Bacteria</taxon>
        <taxon>Pseudomonadati</taxon>
        <taxon>Thermomicrobiota</taxon>
        <taxon>Thermomicrobia</taxon>
        <taxon>Thermomicrobiales</taxon>
        <taxon>environmental samples</taxon>
    </lineage>
</organism>
<reference evidence="2" key="1">
    <citation type="submission" date="2020-02" db="EMBL/GenBank/DDBJ databases">
        <authorList>
            <person name="Meier V. D."/>
        </authorList>
    </citation>
    <scope>NUCLEOTIDE SEQUENCE</scope>
    <source>
        <strain evidence="2">AVDCRST_MAG33</strain>
    </source>
</reference>
<feature type="compositionally biased region" description="Basic and acidic residues" evidence="1">
    <location>
        <begin position="27"/>
        <end position="39"/>
    </location>
</feature>